<dbReference type="Proteomes" id="UP001153269">
    <property type="component" value="Unassembled WGS sequence"/>
</dbReference>
<evidence type="ECO:0000256" key="1">
    <source>
        <dbReference type="SAM" id="MobiDB-lite"/>
    </source>
</evidence>
<evidence type="ECO:0000313" key="3">
    <source>
        <dbReference type="Proteomes" id="UP001153269"/>
    </source>
</evidence>
<accession>A0A9N7YZD7</accession>
<name>A0A9N7YZD7_PLEPL</name>
<evidence type="ECO:0000313" key="2">
    <source>
        <dbReference type="EMBL" id="CAB1450073.1"/>
    </source>
</evidence>
<reference evidence="2" key="1">
    <citation type="submission" date="2020-03" db="EMBL/GenBank/DDBJ databases">
        <authorList>
            <person name="Weist P."/>
        </authorList>
    </citation>
    <scope>NUCLEOTIDE SEQUENCE</scope>
</reference>
<organism evidence="2 3">
    <name type="scientific">Pleuronectes platessa</name>
    <name type="common">European plaice</name>
    <dbReference type="NCBI Taxonomy" id="8262"/>
    <lineage>
        <taxon>Eukaryota</taxon>
        <taxon>Metazoa</taxon>
        <taxon>Chordata</taxon>
        <taxon>Craniata</taxon>
        <taxon>Vertebrata</taxon>
        <taxon>Euteleostomi</taxon>
        <taxon>Actinopterygii</taxon>
        <taxon>Neopterygii</taxon>
        <taxon>Teleostei</taxon>
        <taxon>Neoteleostei</taxon>
        <taxon>Acanthomorphata</taxon>
        <taxon>Carangaria</taxon>
        <taxon>Pleuronectiformes</taxon>
        <taxon>Pleuronectoidei</taxon>
        <taxon>Pleuronectidae</taxon>
        <taxon>Pleuronectes</taxon>
    </lineage>
</organism>
<proteinExistence type="predicted"/>
<comment type="caution">
    <text evidence="2">The sequence shown here is derived from an EMBL/GenBank/DDBJ whole genome shotgun (WGS) entry which is preliminary data.</text>
</comment>
<dbReference type="AlphaFoldDB" id="A0A9N7YZD7"/>
<protein>
    <submittedName>
        <fullName evidence="2">Uncharacterized protein</fullName>
    </submittedName>
</protein>
<keyword evidence="3" id="KW-1185">Reference proteome</keyword>
<gene>
    <name evidence="2" type="ORF">PLEPLA_LOCUS37762</name>
</gene>
<sequence length="291" mass="31064">MARLGHFSIQEGPIGALITRAPGAPSGECMERRAAAITRCAQLCVQVRGLHLLNGTERGGGTTHTGTRLQPLSLAYTFNRSGTLTNIPANAQTKRPGFLVVSAGAGGSFDLGPLRRGQSGEGRWESGGKVKNTQTVEGKNEPRRAHMEACDRPVCQDAPSCFLGFEIFLPVCGGTPVGAEQLGKAKLFPSDSSLSPVQSPVKRDKAPVLVCWSNMATNLSHSNITPTSLSLEGHMGPTARSHVMVCLTPHAFSIKTTGSLLPQSELHVFTKETDRKKLNPARTMEMQEHSS</sequence>
<feature type="region of interest" description="Disordered" evidence="1">
    <location>
        <begin position="111"/>
        <end position="140"/>
    </location>
</feature>
<dbReference type="EMBL" id="CADEAL010004040">
    <property type="protein sequence ID" value="CAB1450073.1"/>
    <property type="molecule type" value="Genomic_DNA"/>
</dbReference>